<feature type="region of interest" description="Disordered" evidence="6">
    <location>
        <begin position="282"/>
        <end position="330"/>
    </location>
</feature>
<feature type="DNA-binding region" description="Homeobox" evidence="5">
    <location>
        <begin position="223"/>
        <end position="285"/>
    </location>
</feature>
<dbReference type="Gramene" id="TraesMAC4A03G02144470.1">
    <property type="protein sequence ID" value="TraesMAC4A03G02144470.1"/>
    <property type="gene ID" value="TraesMAC4A03G02144470"/>
</dbReference>
<dbReference type="Pfam" id="PF05920">
    <property type="entry name" value="Homeobox_KN"/>
    <property type="match status" value="1"/>
</dbReference>
<keyword evidence="9" id="KW-1185">Reference proteome</keyword>
<evidence type="ECO:0000256" key="6">
    <source>
        <dbReference type="SAM" id="MobiDB-lite"/>
    </source>
</evidence>
<dbReference type="EnsemblPlants" id="TraesCS4A02G292100.1">
    <property type="protein sequence ID" value="TraesCS4A02G292100.1"/>
    <property type="gene ID" value="TraesCS4A02G292100"/>
</dbReference>
<dbReference type="GO" id="GO:0000981">
    <property type="term" value="F:DNA-binding transcription factor activity, RNA polymerase II-specific"/>
    <property type="evidence" value="ECO:0007669"/>
    <property type="project" value="InterPro"/>
</dbReference>
<dbReference type="SMART" id="SM01255">
    <property type="entry name" value="KNOX1"/>
    <property type="match status" value="1"/>
</dbReference>
<dbReference type="PANTHER" id="PTHR11850">
    <property type="entry name" value="HOMEOBOX PROTEIN TRANSCRIPTION FACTORS"/>
    <property type="match status" value="1"/>
</dbReference>
<dbReference type="Gramene" id="TraesWEE_scaffold_235514_01G000100.1">
    <property type="protein sequence ID" value="TraesWEE_scaffold_235514_01G000100.1"/>
    <property type="gene ID" value="TraesWEE_scaffold_235514_01G000100"/>
</dbReference>
<feature type="domain" description="Homeobox" evidence="7">
    <location>
        <begin position="221"/>
        <end position="284"/>
    </location>
</feature>
<dbReference type="InterPro" id="IPR017970">
    <property type="entry name" value="Homeobox_CS"/>
</dbReference>
<accession>A0A3B6HZ71</accession>
<dbReference type="Gramene" id="TraesNOR4A03G02167990.1">
    <property type="protein sequence ID" value="TraesNOR4A03G02167990.1"/>
    <property type="gene ID" value="TraesNOR4A03G02167990"/>
</dbReference>
<dbReference type="Gramene" id="TraesSTA4A03G02142530.1">
    <property type="protein sequence ID" value="TraesSTA4A03G02142530.1"/>
    <property type="gene ID" value="TraesSTA4A03G02142530"/>
</dbReference>
<dbReference type="Pfam" id="PF03791">
    <property type="entry name" value="KNOX2"/>
    <property type="match status" value="1"/>
</dbReference>
<dbReference type="InterPro" id="IPR050224">
    <property type="entry name" value="TALE_homeobox"/>
</dbReference>
<keyword evidence="2 5" id="KW-0238">DNA-binding</keyword>
<evidence type="ECO:0000313" key="8">
    <source>
        <dbReference type="EnsemblPlants" id="TraesCS4A02G292100.1"/>
    </source>
</evidence>
<protein>
    <recommendedName>
        <fullName evidence="7">Homeobox domain-containing protein</fullName>
    </recommendedName>
</protein>
<dbReference type="PROSITE" id="PS00027">
    <property type="entry name" value="HOMEOBOX_1"/>
    <property type="match status" value="1"/>
</dbReference>
<name>A0A3B6HZ71_WHEAT</name>
<dbReference type="InterPro" id="IPR005540">
    <property type="entry name" value="KNOX1"/>
</dbReference>
<organism evidence="8">
    <name type="scientific">Triticum aestivum</name>
    <name type="common">Wheat</name>
    <dbReference type="NCBI Taxonomy" id="4565"/>
    <lineage>
        <taxon>Eukaryota</taxon>
        <taxon>Viridiplantae</taxon>
        <taxon>Streptophyta</taxon>
        <taxon>Embryophyta</taxon>
        <taxon>Tracheophyta</taxon>
        <taxon>Spermatophyta</taxon>
        <taxon>Magnoliopsida</taxon>
        <taxon>Liliopsida</taxon>
        <taxon>Poales</taxon>
        <taxon>Poaceae</taxon>
        <taxon>BOP clade</taxon>
        <taxon>Pooideae</taxon>
        <taxon>Triticodae</taxon>
        <taxon>Triticeae</taxon>
        <taxon>Triticinae</taxon>
        <taxon>Triticum</taxon>
    </lineage>
</organism>
<evidence type="ECO:0000256" key="2">
    <source>
        <dbReference type="ARBA" id="ARBA00023125"/>
    </source>
</evidence>
<dbReference type="InterPro" id="IPR009057">
    <property type="entry name" value="Homeodomain-like_sf"/>
</dbReference>
<reference evidence="8" key="1">
    <citation type="submission" date="2018-08" db="EMBL/GenBank/DDBJ databases">
        <authorList>
            <person name="Rossello M."/>
        </authorList>
    </citation>
    <scope>NUCLEOTIDE SEQUENCE [LARGE SCALE GENOMIC DNA]</scope>
    <source>
        <strain evidence="8">cv. Chinese Spring</strain>
    </source>
</reference>
<dbReference type="AlphaFoldDB" id="A0A3B6HZ71"/>
<feature type="compositionally biased region" description="Polar residues" evidence="6">
    <location>
        <begin position="287"/>
        <end position="306"/>
    </location>
</feature>
<dbReference type="InterPro" id="IPR001356">
    <property type="entry name" value="HD"/>
</dbReference>
<proteinExistence type="predicted"/>
<feature type="region of interest" description="Disordered" evidence="6">
    <location>
        <begin position="171"/>
        <end position="202"/>
    </location>
</feature>
<dbReference type="Gramene" id="TraesSYM4A03G02173420.1">
    <property type="protein sequence ID" value="TraesSYM4A03G02173420.1"/>
    <property type="gene ID" value="TraesSYM4A03G02173420"/>
</dbReference>
<sequence length="330" mass="36333">MDQPPLLGSGPRAAAITRNGSAPSFVAMHQHAASTTTSPPEKAPAATPFRASEHCGESSHNRRSSDMIKAKIMSHPLYPALLGAFIDCRKVGAPPEVVGRLSSLVDELRPNSAGIQEQPADPELDQFMETYRDMLVMYSEELTRQIQEANQFLRSAEAHIDSFALATGDNNDECGGSSSEDEQETCDVAGLPSGKGKQLKSQPLDKYSGYLRGLWRELSGKKKKKKSGRLPREARQRLLHWWQLHQGWPYPSEPEKQALAESTGLDTRQINNWFINQRKRHWRQAPPATSSRLQHINAGASSSSSPAVLGMEGQHFTGRSGYPDGGPLRL</sequence>
<dbReference type="InterPro" id="IPR005541">
    <property type="entry name" value="KNOX2"/>
</dbReference>
<feature type="region of interest" description="Disordered" evidence="6">
    <location>
        <begin position="1"/>
        <end position="64"/>
    </location>
</feature>
<dbReference type="Gramene" id="TraesCS4A03G0743200.1">
    <property type="protein sequence ID" value="TraesCS4A03G0743200.1.CDS"/>
    <property type="gene ID" value="TraesCS4A03G0743200"/>
</dbReference>
<dbReference type="Gene3D" id="1.10.10.60">
    <property type="entry name" value="Homeodomain-like"/>
    <property type="match status" value="1"/>
</dbReference>
<evidence type="ECO:0000259" key="7">
    <source>
        <dbReference type="PROSITE" id="PS50071"/>
    </source>
</evidence>
<dbReference type="Proteomes" id="UP000019116">
    <property type="component" value="Chromosome 4A"/>
</dbReference>
<reference evidence="8" key="2">
    <citation type="submission" date="2018-10" db="UniProtKB">
        <authorList>
            <consortium name="EnsemblPlants"/>
        </authorList>
    </citation>
    <scope>IDENTIFICATION</scope>
</reference>
<dbReference type="InterPro" id="IPR008422">
    <property type="entry name" value="KN_HD"/>
</dbReference>
<evidence type="ECO:0000256" key="1">
    <source>
        <dbReference type="ARBA" id="ARBA00004123"/>
    </source>
</evidence>
<comment type="subcellular location">
    <subcellularLocation>
        <location evidence="1 5">Nucleus</location>
    </subcellularLocation>
</comment>
<dbReference type="Gramene" id="TraesLDM4A03G02144470.1">
    <property type="protein sequence ID" value="TraesLDM4A03G02144470.1"/>
    <property type="gene ID" value="TraesLDM4A03G02144470"/>
</dbReference>
<dbReference type="OrthoDB" id="10056939at2759"/>
<dbReference type="CDD" id="cd00086">
    <property type="entry name" value="homeodomain"/>
    <property type="match status" value="1"/>
</dbReference>
<dbReference type="SMART" id="SM01256">
    <property type="entry name" value="KNOX2"/>
    <property type="match status" value="1"/>
</dbReference>
<feature type="compositionally biased region" description="Basic and acidic residues" evidence="6">
    <location>
        <begin position="51"/>
        <end position="64"/>
    </location>
</feature>
<dbReference type="Gramene" id="TraesJAGUn03G04552810.1">
    <property type="protein sequence ID" value="TraesJAGUn03G04552810.1"/>
    <property type="gene ID" value="TraesJAGUn03G04552810"/>
</dbReference>
<dbReference type="STRING" id="4565.A0A3B6HZ71"/>
<dbReference type="Gramene" id="TraesLAC4A03G02103180.1">
    <property type="protein sequence ID" value="TraesLAC4A03G02103180.1"/>
    <property type="gene ID" value="TraesLAC4A03G02103180"/>
</dbReference>
<keyword evidence="3 5" id="KW-0371">Homeobox</keyword>
<evidence type="ECO:0000256" key="4">
    <source>
        <dbReference type="ARBA" id="ARBA00023242"/>
    </source>
</evidence>
<evidence type="ECO:0000313" key="9">
    <source>
        <dbReference type="Proteomes" id="UP000019116"/>
    </source>
</evidence>
<dbReference type="PROSITE" id="PS50071">
    <property type="entry name" value="HOMEOBOX_2"/>
    <property type="match status" value="1"/>
</dbReference>
<dbReference type="GO" id="GO:0003677">
    <property type="term" value="F:DNA binding"/>
    <property type="evidence" value="ECO:0007669"/>
    <property type="project" value="UniProtKB-UniRule"/>
</dbReference>
<dbReference type="SMR" id="A0A3B6HZ71"/>
<evidence type="ECO:0000256" key="5">
    <source>
        <dbReference type="PROSITE-ProRule" id="PRU00108"/>
    </source>
</evidence>
<dbReference type="Pfam" id="PF03790">
    <property type="entry name" value="KNOX1"/>
    <property type="match status" value="1"/>
</dbReference>
<dbReference type="SUPFAM" id="SSF46689">
    <property type="entry name" value="Homeodomain-like"/>
    <property type="match status" value="1"/>
</dbReference>
<keyword evidence="4 5" id="KW-0539">Nucleus</keyword>
<dbReference type="GO" id="GO:0005634">
    <property type="term" value="C:nucleus"/>
    <property type="evidence" value="ECO:0000318"/>
    <property type="project" value="GO_Central"/>
</dbReference>
<dbReference type="SMART" id="SM00389">
    <property type="entry name" value="HOX"/>
    <property type="match status" value="1"/>
</dbReference>
<evidence type="ECO:0000256" key="3">
    <source>
        <dbReference type="ARBA" id="ARBA00023155"/>
    </source>
</evidence>
<dbReference type="Gramene" id="TraesCS4A02G292100.1">
    <property type="protein sequence ID" value="TraesCS4A02G292100.1"/>
    <property type="gene ID" value="TraesCS4A02G292100"/>
</dbReference>